<sequence>MASGIRAQDIPAFEAFLDLSRQIGSDVLQTQGAGGNTSFKRDGVMWVKASGTWLAHAGARDIMVPLAVAPLVEALRQRDPSAEKATDFIVSQLNASGLRPSIEASFHAVLPQAVVAHYHCVNAIALSVLADRERLVAERLARLPDLTWAAIPYRRPGTPLAREIESVAASRPDILILYNHGIIVTGETVEEVRERIARVTAALAVEERAAAPANPAALTTLADGSDFHAAEDTGSHKTALSPASIAMATGGSLYPDHVIFLGTEIGVLARDETATAYCEARLAQNRAIPKMLLVPGFGVLLANELTDGGRVMARCLAEVVARIPEGAPVVYLGPEQEHELTHWEAEQYRQALDRKASQRA</sequence>
<dbReference type="EMBL" id="SLVX01000023">
    <property type="protein sequence ID" value="TCN37097.1"/>
    <property type="molecule type" value="Genomic_DNA"/>
</dbReference>
<comment type="caution">
    <text evidence="2">The sequence shown here is derived from an EMBL/GenBank/DDBJ whole genome shotgun (WGS) entry which is preliminary data.</text>
</comment>
<reference evidence="2 3" key="1">
    <citation type="submission" date="2019-03" db="EMBL/GenBank/DDBJ databases">
        <title>Genomic Encyclopedia of Type Strains, Phase IV (KMG-IV): sequencing the most valuable type-strain genomes for metagenomic binning, comparative biology and taxonomic classification.</title>
        <authorList>
            <person name="Goeker M."/>
        </authorList>
    </citation>
    <scope>NUCLEOTIDE SEQUENCE [LARGE SCALE GENOMIC DNA]</scope>
    <source>
        <strain evidence="2 3">DSM 18401</strain>
    </source>
</reference>
<dbReference type="InterPro" id="IPR036409">
    <property type="entry name" value="Aldolase_II/adducin_N_sf"/>
</dbReference>
<evidence type="ECO:0000313" key="2">
    <source>
        <dbReference type="EMBL" id="TCN37097.1"/>
    </source>
</evidence>
<dbReference type="Gene3D" id="3.40.225.10">
    <property type="entry name" value="Class II aldolase/adducin N-terminal domain"/>
    <property type="match status" value="1"/>
</dbReference>
<accession>A0A4R2C8X6</accession>
<dbReference type="Pfam" id="PF00596">
    <property type="entry name" value="Aldolase_II"/>
    <property type="match status" value="1"/>
</dbReference>
<keyword evidence="3" id="KW-1185">Reference proteome</keyword>
<feature type="domain" description="Class II aldolase/adducin N-terminal" evidence="1">
    <location>
        <begin position="15"/>
        <end position="207"/>
    </location>
</feature>
<dbReference type="Proteomes" id="UP000295351">
    <property type="component" value="Unassembled WGS sequence"/>
</dbReference>
<name>A0A4R2C8X6_SHIGR</name>
<protein>
    <submittedName>
        <fullName evidence="2">Rhamnose utilization protein RhaD (Predicted bifunctional aldolase and dehydrogenase)</fullName>
    </submittedName>
</protein>
<dbReference type="SUPFAM" id="SSF53639">
    <property type="entry name" value="AraD/HMP-PK domain-like"/>
    <property type="match status" value="1"/>
</dbReference>
<dbReference type="InterPro" id="IPR001303">
    <property type="entry name" value="Aldolase_II/adducin_N"/>
</dbReference>
<dbReference type="AlphaFoldDB" id="A0A4R2C8X6"/>
<gene>
    <name evidence="2" type="ORF">EV665_12366</name>
</gene>
<dbReference type="RefSeq" id="WP_064329016.1">
    <property type="nucleotide sequence ID" value="NZ_BAABEI010000012.1"/>
</dbReference>
<proteinExistence type="predicted"/>
<organism evidence="2 3">
    <name type="scientific">Shinella granuli</name>
    <dbReference type="NCBI Taxonomy" id="323621"/>
    <lineage>
        <taxon>Bacteria</taxon>
        <taxon>Pseudomonadati</taxon>
        <taxon>Pseudomonadota</taxon>
        <taxon>Alphaproteobacteria</taxon>
        <taxon>Hyphomicrobiales</taxon>
        <taxon>Rhizobiaceae</taxon>
        <taxon>Shinella</taxon>
    </lineage>
</organism>
<evidence type="ECO:0000313" key="3">
    <source>
        <dbReference type="Proteomes" id="UP000295351"/>
    </source>
</evidence>
<dbReference type="SMART" id="SM01007">
    <property type="entry name" value="Aldolase_II"/>
    <property type="match status" value="1"/>
</dbReference>
<evidence type="ECO:0000259" key="1">
    <source>
        <dbReference type="SMART" id="SM01007"/>
    </source>
</evidence>